<dbReference type="AlphaFoldDB" id="A0A9Q8PHX3"/>
<gene>
    <name evidence="2" type="ORF">CLAFUR5_12346</name>
</gene>
<dbReference type="RefSeq" id="XP_047767151.1">
    <property type="nucleotide sequence ID" value="XM_047911494.1"/>
</dbReference>
<reference evidence="2" key="2">
    <citation type="journal article" date="2022" name="Microb. Genom.">
        <title>A chromosome-scale genome assembly of the tomato pathogen Cladosporium fulvum reveals a compartmentalized genome architecture and the presence of a dispensable chromosome.</title>
        <authorList>
            <person name="Zaccaron A.Z."/>
            <person name="Chen L.H."/>
            <person name="Samaras A."/>
            <person name="Stergiopoulos I."/>
        </authorList>
    </citation>
    <scope>NUCLEOTIDE SEQUENCE</scope>
    <source>
        <strain evidence="2">Race5_Kim</strain>
    </source>
</reference>
<feature type="region of interest" description="Disordered" evidence="1">
    <location>
        <begin position="29"/>
        <end position="89"/>
    </location>
</feature>
<reference evidence="2" key="1">
    <citation type="submission" date="2021-12" db="EMBL/GenBank/DDBJ databases">
        <authorList>
            <person name="Zaccaron A."/>
            <person name="Stergiopoulos I."/>
        </authorList>
    </citation>
    <scope>NUCLEOTIDE SEQUENCE</scope>
    <source>
        <strain evidence="2">Race5_Kim</strain>
    </source>
</reference>
<feature type="compositionally biased region" description="Polar residues" evidence="1">
    <location>
        <begin position="38"/>
        <end position="55"/>
    </location>
</feature>
<sequence>MHFADPELAESLRSTRSYRHAFSLKQLSQRTVHHATKHGSSALQNTPAANHRTISSPPPNPRRDRAEKRKARKSEQPETDTTDTEDSFPSAHATRALFVSAHIIVKGSEWRCAHRYEAGFHLARPNSKVQIGELVCHVVERSGAQVTWAKEILTSRKGDQLSEVQNILRALFTDRGRLRKHLDKYKAALAGDKLLVIDTFRLERPYRGTGLAQDAIAAFLDGLKKVRRHGAGDEDWTFDGPVVLSPAADGTEKRKLQAIQANGEIVDDVVVERKLIKSWEKSGFEIWVLGDERVEGSVSVMGRVEGDGQP</sequence>
<accession>A0A9Q8PHX3</accession>
<protein>
    <submittedName>
        <fullName evidence="2">Uncharacterized protein</fullName>
    </submittedName>
</protein>
<dbReference type="KEGG" id="ffu:CLAFUR5_12346"/>
<proteinExistence type="predicted"/>
<dbReference type="GeneID" id="71992224"/>
<evidence type="ECO:0000313" key="2">
    <source>
        <dbReference type="EMBL" id="UJO22785.1"/>
    </source>
</evidence>
<name>A0A9Q8PHX3_PASFU</name>
<evidence type="ECO:0000313" key="3">
    <source>
        <dbReference type="Proteomes" id="UP000756132"/>
    </source>
</evidence>
<organism evidence="2 3">
    <name type="scientific">Passalora fulva</name>
    <name type="common">Tomato leaf mold</name>
    <name type="synonym">Cladosporium fulvum</name>
    <dbReference type="NCBI Taxonomy" id="5499"/>
    <lineage>
        <taxon>Eukaryota</taxon>
        <taxon>Fungi</taxon>
        <taxon>Dikarya</taxon>
        <taxon>Ascomycota</taxon>
        <taxon>Pezizomycotina</taxon>
        <taxon>Dothideomycetes</taxon>
        <taxon>Dothideomycetidae</taxon>
        <taxon>Mycosphaerellales</taxon>
        <taxon>Mycosphaerellaceae</taxon>
        <taxon>Fulvia</taxon>
    </lineage>
</organism>
<feature type="compositionally biased region" description="Acidic residues" evidence="1">
    <location>
        <begin position="77"/>
        <end position="86"/>
    </location>
</feature>
<dbReference type="OrthoDB" id="3648227at2759"/>
<dbReference type="EMBL" id="CP090172">
    <property type="protein sequence ID" value="UJO22785.1"/>
    <property type="molecule type" value="Genomic_DNA"/>
</dbReference>
<dbReference type="Proteomes" id="UP000756132">
    <property type="component" value="Chromosome 10"/>
</dbReference>
<evidence type="ECO:0000256" key="1">
    <source>
        <dbReference type="SAM" id="MobiDB-lite"/>
    </source>
</evidence>
<keyword evidence="3" id="KW-1185">Reference proteome</keyword>